<dbReference type="AlphaFoldDB" id="A0A1N6L6Y6"/>
<dbReference type="EMBL" id="FSRU01000002">
    <property type="protein sequence ID" value="SIO64540.1"/>
    <property type="molecule type" value="Genomic_DNA"/>
</dbReference>
<dbReference type="RefSeq" id="WP_143788505.1">
    <property type="nucleotide sequence ID" value="NZ_FSRU01000002.1"/>
</dbReference>
<gene>
    <name evidence="1" type="ORF">SAMN05444165_6312</name>
</gene>
<keyword evidence="2" id="KW-1185">Reference proteome</keyword>
<sequence length="124" mass="15013">MKKHEDLDEIYADTWGRRTERLDGRTYQEFLDSEHWAHFKKVASERPNYQKCEFCDCTEVELHHTSYKWIWTSNELRCVISLCRQHHQEVHDLARAQGISVRRATNELRKRYKPDYSQKNRVSG</sequence>
<reference evidence="1 2" key="1">
    <citation type="submission" date="2016-11" db="EMBL/GenBank/DDBJ databases">
        <authorList>
            <person name="Jaros S."/>
            <person name="Januszkiewicz K."/>
            <person name="Wedrychowicz H."/>
        </authorList>
    </citation>
    <scope>NUCLEOTIDE SEQUENCE [LARGE SCALE GENOMIC DNA]</scope>
    <source>
        <strain evidence="1 2">GAS95</strain>
    </source>
</reference>
<name>A0A1N6L6Y6_9BURK</name>
<dbReference type="OrthoDB" id="8278054at2"/>
<evidence type="ECO:0000313" key="2">
    <source>
        <dbReference type="Proteomes" id="UP000185151"/>
    </source>
</evidence>
<dbReference type="Proteomes" id="UP000185151">
    <property type="component" value="Unassembled WGS sequence"/>
</dbReference>
<accession>A0A1N6L6Y6</accession>
<evidence type="ECO:0008006" key="3">
    <source>
        <dbReference type="Google" id="ProtNLM"/>
    </source>
</evidence>
<evidence type="ECO:0000313" key="1">
    <source>
        <dbReference type="EMBL" id="SIO64540.1"/>
    </source>
</evidence>
<protein>
    <recommendedName>
        <fullName evidence="3">HNH endonuclease</fullName>
    </recommendedName>
</protein>
<proteinExistence type="predicted"/>
<organism evidence="1 2">
    <name type="scientific">Paraburkholderia phenazinium</name>
    <dbReference type="NCBI Taxonomy" id="60549"/>
    <lineage>
        <taxon>Bacteria</taxon>
        <taxon>Pseudomonadati</taxon>
        <taxon>Pseudomonadota</taxon>
        <taxon>Betaproteobacteria</taxon>
        <taxon>Burkholderiales</taxon>
        <taxon>Burkholderiaceae</taxon>
        <taxon>Paraburkholderia</taxon>
    </lineage>
</organism>